<evidence type="ECO:0000313" key="2">
    <source>
        <dbReference type="EMBL" id="MBK1643589.1"/>
    </source>
</evidence>
<comment type="caution">
    <text evidence="2">The sequence shown here is derived from an EMBL/GenBank/DDBJ whole genome shotgun (WGS) entry which is preliminary data.</text>
</comment>
<feature type="region of interest" description="Disordered" evidence="1">
    <location>
        <begin position="116"/>
        <end position="145"/>
    </location>
</feature>
<evidence type="ECO:0008006" key="4">
    <source>
        <dbReference type="Google" id="ProtNLM"/>
    </source>
</evidence>
<dbReference type="AlphaFoldDB" id="A0A9X0WF71"/>
<evidence type="ECO:0000256" key="1">
    <source>
        <dbReference type="SAM" id="MobiDB-lite"/>
    </source>
</evidence>
<proteinExistence type="predicted"/>
<feature type="compositionally biased region" description="Basic and acidic residues" evidence="1">
    <location>
        <begin position="118"/>
        <end position="139"/>
    </location>
</feature>
<organism evidence="2 3">
    <name type="scientific">Thiocapsa imhoffii</name>
    <dbReference type="NCBI Taxonomy" id="382777"/>
    <lineage>
        <taxon>Bacteria</taxon>
        <taxon>Pseudomonadati</taxon>
        <taxon>Pseudomonadota</taxon>
        <taxon>Gammaproteobacteria</taxon>
        <taxon>Chromatiales</taxon>
        <taxon>Chromatiaceae</taxon>
        <taxon>Thiocapsa</taxon>
    </lineage>
</organism>
<sequence>MAVLSKMARLLLIDVAHQFNGSNNGNLSMAPKTLAPYGWRSRGTLDKAIVELVAKGFLMQTRQGGRNRCSLFAMTWHGIDPGPHEAQTDPVPSRLWLSDREHLRDPIFVRRWQQVKTRATEEKKASRVADKASRVADKSAKKKAA</sequence>
<keyword evidence="3" id="KW-1185">Reference proteome</keyword>
<dbReference type="EMBL" id="NRSD01000002">
    <property type="protein sequence ID" value="MBK1643589.1"/>
    <property type="molecule type" value="Genomic_DNA"/>
</dbReference>
<name>A0A9X0WF71_9GAMM</name>
<protein>
    <recommendedName>
        <fullName evidence="4">Helix-turn-helix domain-containing protein</fullName>
    </recommendedName>
</protein>
<dbReference type="Proteomes" id="UP001138802">
    <property type="component" value="Unassembled WGS sequence"/>
</dbReference>
<gene>
    <name evidence="2" type="ORF">CKO25_02730</name>
</gene>
<evidence type="ECO:0000313" key="3">
    <source>
        <dbReference type="Proteomes" id="UP001138802"/>
    </source>
</evidence>
<reference evidence="2 3" key="1">
    <citation type="journal article" date="2020" name="Microorganisms">
        <title>Osmotic Adaptation and Compatible Solute Biosynthesis of Phototrophic Bacteria as Revealed from Genome Analyses.</title>
        <authorList>
            <person name="Imhoff J.F."/>
            <person name="Rahn T."/>
            <person name="Kunzel S."/>
            <person name="Keller A."/>
            <person name="Neulinger S.C."/>
        </authorList>
    </citation>
    <scope>NUCLEOTIDE SEQUENCE [LARGE SCALE GENOMIC DNA]</scope>
    <source>
        <strain evidence="2 3">DSM 21303</strain>
    </source>
</reference>
<accession>A0A9X0WF71</accession>